<protein>
    <submittedName>
        <fullName evidence="1">Uncharacterized protein</fullName>
    </submittedName>
</protein>
<organism evidence="1 2">
    <name type="scientific">Arachis hypogaea</name>
    <name type="common">Peanut</name>
    <dbReference type="NCBI Taxonomy" id="3818"/>
    <lineage>
        <taxon>Eukaryota</taxon>
        <taxon>Viridiplantae</taxon>
        <taxon>Streptophyta</taxon>
        <taxon>Embryophyta</taxon>
        <taxon>Tracheophyta</taxon>
        <taxon>Spermatophyta</taxon>
        <taxon>Magnoliopsida</taxon>
        <taxon>eudicotyledons</taxon>
        <taxon>Gunneridae</taxon>
        <taxon>Pentapetalae</taxon>
        <taxon>rosids</taxon>
        <taxon>fabids</taxon>
        <taxon>Fabales</taxon>
        <taxon>Fabaceae</taxon>
        <taxon>Papilionoideae</taxon>
        <taxon>50 kb inversion clade</taxon>
        <taxon>dalbergioids sensu lato</taxon>
        <taxon>Dalbergieae</taxon>
        <taxon>Pterocarpus clade</taxon>
        <taxon>Arachis</taxon>
    </lineage>
</organism>
<keyword evidence="2" id="KW-1185">Reference proteome</keyword>
<evidence type="ECO:0000313" key="2">
    <source>
        <dbReference type="Proteomes" id="UP000289738"/>
    </source>
</evidence>
<dbReference type="Proteomes" id="UP000289738">
    <property type="component" value="Chromosome A06"/>
</dbReference>
<gene>
    <name evidence="1" type="ORF">Ahy_A06g026171</name>
</gene>
<sequence>MDQRPNSTNTTNTASLELLPLFKESKEQEDESIIRRKRSSSCFVDQPSKMSRSELLYKAVFFQGCQLLVIMEKIQLPLKKQIMLNSSSMLHTSKG</sequence>
<reference evidence="1 2" key="1">
    <citation type="submission" date="2019-01" db="EMBL/GenBank/DDBJ databases">
        <title>Sequencing of cultivated peanut Arachis hypogaea provides insights into genome evolution and oil improvement.</title>
        <authorList>
            <person name="Chen X."/>
        </authorList>
    </citation>
    <scope>NUCLEOTIDE SEQUENCE [LARGE SCALE GENOMIC DNA]</scope>
    <source>
        <strain evidence="2">cv. Fuhuasheng</strain>
        <tissue evidence="1">Leaves</tissue>
    </source>
</reference>
<dbReference type="AlphaFoldDB" id="A0A445CJM9"/>
<evidence type="ECO:0000313" key="1">
    <source>
        <dbReference type="EMBL" id="RYR51118.1"/>
    </source>
</evidence>
<proteinExistence type="predicted"/>
<name>A0A445CJM9_ARAHY</name>
<dbReference type="EMBL" id="SDMP01000006">
    <property type="protein sequence ID" value="RYR51118.1"/>
    <property type="molecule type" value="Genomic_DNA"/>
</dbReference>
<accession>A0A445CJM9</accession>
<comment type="caution">
    <text evidence="1">The sequence shown here is derived from an EMBL/GenBank/DDBJ whole genome shotgun (WGS) entry which is preliminary data.</text>
</comment>